<dbReference type="InterPro" id="IPR036878">
    <property type="entry name" value="Glu_permease_IIB"/>
</dbReference>
<feature type="domain" description="PTS EIIB type-1" evidence="13">
    <location>
        <begin position="512"/>
        <end position="589"/>
    </location>
</feature>
<dbReference type="GO" id="GO:0016301">
    <property type="term" value="F:kinase activity"/>
    <property type="evidence" value="ECO:0007669"/>
    <property type="project" value="UniProtKB-KW"/>
</dbReference>
<dbReference type="Pfam" id="PF00367">
    <property type="entry name" value="PTS_EIIB"/>
    <property type="match status" value="1"/>
</dbReference>
<evidence type="ECO:0000256" key="2">
    <source>
        <dbReference type="ARBA" id="ARBA00022448"/>
    </source>
</evidence>
<feature type="domain" description="PTS EIIC type-1" evidence="14">
    <location>
        <begin position="30"/>
        <end position="488"/>
    </location>
</feature>
<keyword evidence="6" id="KW-0598">Phosphotransferase system</keyword>
<dbReference type="GO" id="GO:0015764">
    <property type="term" value="P:N-acetylglucosamine transport"/>
    <property type="evidence" value="ECO:0007669"/>
    <property type="project" value="TreeGrafter"/>
</dbReference>
<feature type="transmembrane region" description="Helical" evidence="12">
    <location>
        <begin position="455"/>
        <end position="476"/>
    </location>
</feature>
<dbReference type="RefSeq" id="WP_134297563.1">
    <property type="nucleotide sequence ID" value="NZ_CP038013.1"/>
</dbReference>
<dbReference type="Proteomes" id="UP000294309">
    <property type="component" value="Chromosome"/>
</dbReference>
<dbReference type="InterPro" id="IPR003352">
    <property type="entry name" value="PTS_EIIC"/>
</dbReference>
<dbReference type="InterPro" id="IPR013013">
    <property type="entry name" value="PTS_EIIC_1"/>
</dbReference>
<evidence type="ECO:0000256" key="9">
    <source>
        <dbReference type="ARBA" id="ARBA00022989"/>
    </source>
</evidence>
<keyword evidence="4" id="KW-0762">Sugar transport</keyword>
<evidence type="ECO:0000313" key="16">
    <source>
        <dbReference type="Proteomes" id="UP000294309"/>
    </source>
</evidence>
<keyword evidence="5 15" id="KW-0808">Transferase</keyword>
<feature type="transmembrane region" description="Helical" evidence="12">
    <location>
        <begin position="181"/>
        <end position="201"/>
    </location>
</feature>
<evidence type="ECO:0000256" key="7">
    <source>
        <dbReference type="ARBA" id="ARBA00022692"/>
    </source>
</evidence>
<evidence type="ECO:0000256" key="8">
    <source>
        <dbReference type="ARBA" id="ARBA00022777"/>
    </source>
</evidence>
<evidence type="ECO:0000313" key="15">
    <source>
        <dbReference type="EMBL" id="QBQ07776.1"/>
    </source>
</evidence>
<evidence type="ECO:0000256" key="4">
    <source>
        <dbReference type="ARBA" id="ARBA00022597"/>
    </source>
</evidence>
<dbReference type="PROSITE" id="PS51098">
    <property type="entry name" value="PTS_EIIB_TYPE_1"/>
    <property type="match status" value="1"/>
</dbReference>
<dbReference type="PROSITE" id="PS01035">
    <property type="entry name" value="PTS_EIIB_TYPE_1_CYS"/>
    <property type="match status" value="1"/>
</dbReference>
<dbReference type="PROSITE" id="PS51103">
    <property type="entry name" value="PTS_EIIC_TYPE_1"/>
    <property type="match status" value="1"/>
</dbReference>
<keyword evidence="2" id="KW-0813">Transport</keyword>
<organism evidence="15 16">
    <name type="scientific">Spiroplasma gladiatoris</name>
    <dbReference type="NCBI Taxonomy" id="2143"/>
    <lineage>
        <taxon>Bacteria</taxon>
        <taxon>Bacillati</taxon>
        <taxon>Mycoplasmatota</taxon>
        <taxon>Mollicutes</taxon>
        <taxon>Entomoplasmatales</taxon>
        <taxon>Spiroplasmataceae</taxon>
        <taxon>Spiroplasma</taxon>
    </lineage>
</organism>
<evidence type="ECO:0000256" key="5">
    <source>
        <dbReference type="ARBA" id="ARBA00022679"/>
    </source>
</evidence>
<keyword evidence="10 12" id="KW-0472">Membrane</keyword>
<dbReference type="Gene3D" id="3.30.1360.60">
    <property type="entry name" value="Glucose permease domain IIB"/>
    <property type="match status" value="1"/>
</dbReference>
<keyword evidence="8" id="KW-0418">Kinase</keyword>
<evidence type="ECO:0000259" key="13">
    <source>
        <dbReference type="PROSITE" id="PS51098"/>
    </source>
</evidence>
<accession>A0A4P7AJD5</accession>
<name>A0A4P7AJD5_9MOLU</name>
<keyword evidence="16" id="KW-1185">Reference proteome</keyword>
<dbReference type="GO" id="GO:0008982">
    <property type="term" value="F:protein-N(PI)-phosphohistidine-sugar phosphotransferase activity"/>
    <property type="evidence" value="ECO:0007669"/>
    <property type="project" value="InterPro"/>
</dbReference>
<feature type="transmembrane region" description="Helical" evidence="12">
    <location>
        <begin position="335"/>
        <end position="354"/>
    </location>
</feature>
<sequence>MSEAKIKLSKGEKLLEKKQKTSSGKGNSWNTFLNKLQELGKALQFPIAILPFAAILNRFGALGMSLTSVVENGETVITNYIGYYISLIFQKPGGVPFDNLPLFFALGTAFGLAKDHRGEVTLVSAVLYLSLTALTSEGTIPQMLYGKVFTFEDIKSNVFSKLLYVPKIAKDTTDVIEGGEYVLNIGVLGGIVAGCLSAWLYNRLSEIKLPIALSFFGGRRFVPMVALASSIPLALIFAIIWPWIQFGLISFGKVITPDNPAVAIPGTMVYGLLNRLLLPFGLHQVLNTFFWFQMPISGDKIAPLTGAVLGNSQIVNGDINAFTAGISNSGLFQSGFFPIMMGGLPLAAVAMIFATKKEKRKEVAGFLGGVAGVSFLSGITEPLEFSFVFISPLLLGIHSVLTSIFVGISTAMKIQIGFGFSAGFIDYAISFAQSWGLAKHSGESSGVWSIISNPLMVLVLTVAAGVIYYFTFYFVIVKMNVLTPGREAVDENAVANSSSTAKSKPAKGSEKYINMAAEILEAIGKDNLVLIDNCATRLRLQVKDNSLIDQKRVKAAGAFGTKLLGAESVQIVIGPDVEHVARELQKIAK</sequence>
<dbReference type="InterPro" id="IPR001996">
    <property type="entry name" value="PTS_IIB_1"/>
</dbReference>
<protein>
    <submittedName>
        <fullName evidence="15">Phosphotransferase system IIB component</fullName>
    </submittedName>
</protein>
<keyword evidence="9 12" id="KW-1133">Transmembrane helix</keyword>
<evidence type="ECO:0000256" key="12">
    <source>
        <dbReference type="SAM" id="Phobius"/>
    </source>
</evidence>
<gene>
    <name evidence="15" type="ORF">SGLAD_v1c05770</name>
</gene>
<dbReference type="CDD" id="cd00212">
    <property type="entry name" value="PTS_IIB_glc"/>
    <property type="match status" value="1"/>
</dbReference>
<evidence type="ECO:0000256" key="1">
    <source>
        <dbReference type="ARBA" id="ARBA00004651"/>
    </source>
</evidence>
<proteinExistence type="predicted"/>
<keyword evidence="7 12" id="KW-0812">Transmembrane</keyword>
<feature type="transmembrane region" description="Helical" evidence="12">
    <location>
        <begin position="221"/>
        <end position="244"/>
    </location>
</feature>
<dbReference type="PANTHER" id="PTHR30009:SF4">
    <property type="entry name" value="PTS SYSTEM N-ACETYLGLUCOSAMINE-SPECIFIC EIICBA COMPONENT"/>
    <property type="match status" value="1"/>
</dbReference>
<evidence type="ECO:0000256" key="3">
    <source>
        <dbReference type="ARBA" id="ARBA00022475"/>
    </source>
</evidence>
<dbReference type="KEGG" id="sgq:SGLAD_v1c05770"/>
<feature type="active site" description="Phosphocysteine intermediate; for EIIB activity" evidence="11">
    <location>
        <position position="534"/>
    </location>
</feature>
<keyword evidence="3" id="KW-1003">Cell membrane</keyword>
<dbReference type="EMBL" id="CP038013">
    <property type="protein sequence ID" value="QBQ07776.1"/>
    <property type="molecule type" value="Genomic_DNA"/>
</dbReference>
<evidence type="ECO:0000256" key="10">
    <source>
        <dbReference type="ARBA" id="ARBA00023136"/>
    </source>
</evidence>
<dbReference type="SUPFAM" id="SSF55604">
    <property type="entry name" value="Glucose permease domain IIB"/>
    <property type="match status" value="1"/>
</dbReference>
<feature type="transmembrane region" description="Helical" evidence="12">
    <location>
        <begin position="385"/>
        <end position="409"/>
    </location>
</feature>
<evidence type="ECO:0000259" key="14">
    <source>
        <dbReference type="PROSITE" id="PS51103"/>
    </source>
</evidence>
<evidence type="ECO:0000256" key="6">
    <source>
        <dbReference type="ARBA" id="ARBA00022683"/>
    </source>
</evidence>
<comment type="subcellular location">
    <subcellularLocation>
        <location evidence="1">Cell membrane</location>
        <topology evidence="1">Multi-pass membrane protein</topology>
    </subcellularLocation>
</comment>
<dbReference type="InterPro" id="IPR018113">
    <property type="entry name" value="PTrfase_EIIB_Cys"/>
</dbReference>
<dbReference type="GO" id="GO:0009401">
    <property type="term" value="P:phosphoenolpyruvate-dependent sugar phosphotransferase system"/>
    <property type="evidence" value="ECO:0007669"/>
    <property type="project" value="UniProtKB-KW"/>
</dbReference>
<dbReference type="InterPro" id="IPR050429">
    <property type="entry name" value="PTS_Glucose_EIICBA"/>
</dbReference>
<feature type="transmembrane region" description="Helical" evidence="12">
    <location>
        <begin position="363"/>
        <end position="379"/>
    </location>
</feature>
<reference evidence="15 16" key="1">
    <citation type="submission" date="2019-03" db="EMBL/GenBank/DDBJ databases">
        <title>Complete genome sequence of Spiroplasma gladiatoris TG-1 (DSM 22552).</title>
        <authorList>
            <person name="Lin Y.-C."/>
            <person name="Chou L."/>
            <person name="Kuo C.-H."/>
        </authorList>
    </citation>
    <scope>NUCLEOTIDE SEQUENCE [LARGE SCALE GENOMIC DNA]</scope>
    <source>
        <strain evidence="15 16">TG-1</strain>
    </source>
</reference>
<dbReference type="GO" id="GO:0005886">
    <property type="term" value="C:plasma membrane"/>
    <property type="evidence" value="ECO:0007669"/>
    <property type="project" value="UniProtKB-SubCell"/>
</dbReference>
<dbReference type="Pfam" id="PF02378">
    <property type="entry name" value="PTS_EIIC"/>
    <property type="match status" value="1"/>
</dbReference>
<feature type="transmembrane region" description="Helical" evidence="12">
    <location>
        <begin position="416"/>
        <end position="435"/>
    </location>
</feature>
<dbReference type="OrthoDB" id="9764327at2"/>
<evidence type="ECO:0000256" key="11">
    <source>
        <dbReference type="PROSITE-ProRule" id="PRU00421"/>
    </source>
</evidence>
<dbReference type="PANTHER" id="PTHR30009">
    <property type="entry name" value="CYTOCHROME C-TYPE SYNTHESIS PROTEIN AND PTS TRANSMEMBRANE COMPONENT"/>
    <property type="match status" value="1"/>
</dbReference>
<dbReference type="AlphaFoldDB" id="A0A4P7AJD5"/>
<dbReference type="GO" id="GO:0090563">
    <property type="term" value="F:protein-phosphocysteine-sugar phosphotransferase activity"/>
    <property type="evidence" value="ECO:0007669"/>
    <property type="project" value="TreeGrafter"/>
</dbReference>